<comment type="subcellular location">
    <subcellularLocation>
        <location evidence="1 5">Cell membrane</location>
        <topology evidence="1 5">Multi-pass membrane protein</topology>
    </subcellularLocation>
</comment>
<dbReference type="Pfam" id="PF00528">
    <property type="entry name" value="BPD_transp_1"/>
    <property type="match status" value="2"/>
</dbReference>
<feature type="transmembrane region" description="Helical" evidence="5">
    <location>
        <begin position="12"/>
        <end position="29"/>
    </location>
</feature>
<feature type="transmembrane region" description="Helical" evidence="5">
    <location>
        <begin position="390"/>
        <end position="411"/>
    </location>
</feature>
<feature type="transmembrane region" description="Helical" evidence="5">
    <location>
        <begin position="423"/>
        <end position="447"/>
    </location>
</feature>
<dbReference type="AlphaFoldDB" id="A0A1U9KMP9"/>
<accession>A0A1U9KMP9</accession>
<feature type="transmembrane region" description="Helical" evidence="5">
    <location>
        <begin position="525"/>
        <end position="544"/>
    </location>
</feature>
<evidence type="ECO:0000256" key="2">
    <source>
        <dbReference type="ARBA" id="ARBA00022692"/>
    </source>
</evidence>
<feature type="transmembrane region" description="Helical" evidence="5">
    <location>
        <begin position="222"/>
        <end position="243"/>
    </location>
</feature>
<keyword evidence="7" id="KW-1185">Reference proteome</keyword>
<dbReference type="GO" id="GO:0005886">
    <property type="term" value="C:plasma membrane"/>
    <property type="evidence" value="ECO:0007669"/>
    <property type="project" value="UniProtKB-SubCell"/>
</dbReference>
<dbReference type="GO" id="GO:0055085">
    <property type="term" value="P:transmembrane transport"/>
    <property type="evidence" value="ECO:0007669"/>
    <property type="project" value="InterPro"/>
</dbReference>
<proteinExistence type="inferred from homology"/>
<name>A0A1U9KMP9_9PROT</name>
<feature type="transmembrane region" description="Helical" evidence="5">
    <location>
        <begin position="91"/>
        <end position="110"/>
    </location>
</feature>
<feature type="transmembrane region" description="Helical" evidence="5">
    <location>
        <begin position="181"/>
        <end position="202"/>
    </location>
</feature>
<organism evidence="6 7">
    <name type="scientific">Neoasaia chiangmaiensis</name>
    <dbReference type="NCBI Taxonomy" id="320497"/>
    <lineage>
        <taxon>Bacteria</taxon>
        <taxon>Pseudomonadati</taxon>
        <taxon>Pseudomonadota</taxon>
        <taxon>Alphaproteobacteria</taxon>
        <taxon>Acetobacterales</taxon>
        <taxon>Acetobacteraceae</taxon>
        <taxon>Neoasaia</taxon>
    </lineage>
</organism>
<keyword evidence="2 5" id="KW-0812">Transmembrane</keyword>
<feature type="transmembrane region" description="Helical" evidence="5">
    <location>
        <begin position="311"/>
        <end position="334"/>
    </location>
</feature>
<evidence type="ECO:0000256" key="4">
    <source>
        <dbReference type="ARBA" id="ARBA00023136"/>
    </source>
</evidence>
<dbReference type="PROSITE" id="PS50928">
    <property type="entry name" value="ABC_TM1"/>
    <property type="match status" value="2"/>
</dbReference>
<dbReference type="EMBL" id="CP014691">
    <property type="protein sequence ID" value="AQS87063.1"/>
    <property type="molecule type" value="Genomic_DNA"/>
</dbReference>
<evidence type="ECO:0000256" key="5">
    <source>
        <dbReference type="RuleBase" id="RU363032"/>
    </source>
</evidence>
<comment type="similarity">
    <text evidence="5">Belongs to the binding-protein-dependent transport system permease family.</text>
</comment>
<feature type="transmembrane region" description="Helical" evidence="5">
    <location>
        <begin position="354"/>
        <end position="378"/>
    </location>
</feature>
<dbReference type="KEGG" id="nch:A0U93_02915"/>
<dbReference type="Proteomes" id="UP000188604">
    <property type="component" value="Chromosome"/>
</dbReference>
<dbReference type="PANTHER" id="PTHR42744:SF1">
    <property type="entry name" value="BINDING-PROTEIN-DEPENDENT TRANSPORT SYSTEMS INNER MEMBRANE COMPONENT"/>
    <property type="match status" value="1"/>
</dbReference>
<evidence type="ECO:0000313" key="6">
    <source>
        <dbReference type="EMBL" id="AQS87063.1"/>
    </source>
</evidence>
<protein>
    <submittedName>
        <fullName evidence="6">Uncharacterized protein</fullName>
    </submittedName>
</protein>
<sequence>MASSASARRSDWLFGAILFIALLWLATGWHRDMPTPVARQTIGIDLRECLLSALATMGRMLTALAIGFSASISCGIVMAKSRLGRAILSPLMRILAMTPPLALMAVLLAITSDIAPNSANVAVIAATAAPFAWRASFALVEACGRLPSTFDAAARSLGLTTWQRLWRVEIPFAVPQLFSDFFLALPAAWIVLIAGEMFLPGASSHSTGIGVIAGLAARHGHIGLLLTVALLMALCVVVTDQFFRQPTLAWSMRYRHTGKTTTGDPWMLALWRRYRPLRIVSQHIKRAIVSFGTFRWGTRPRRNEPERHSTMPAAQITLSAIALGGALVLLHTVVTHHGAPDLRDMALATENEVFTLLRIALVLSFASLIAVPTGIWIAMKPRREHLFVPLVRFFRIFPANILYPLAGWLILSFAPLQAEFRALMLLFIGGAARLILHVIKGMTSLPVDLLRAARNLNLRGTLLWRRLLIPGLAGDIAAGCAVASFWCWNAAIVVELIPWRGTSLRVPGLGTFIGQGIQRGDGTQVILGAAVMTITVAAARHLLWEPLRAQITKRLNFTNPSP</sequence>
<gene>
    <name evidence="6" type="ORF">A0U93_02915</name>
</gene>
<dbReference type="CDD" id="cd06261">
    <property type="entry name" value="TM_PBP2"/>
    <property type="match status" value="2"/>
</dbReference>
<dbReference type="PANTHER" id="PTHR42744">
    <property type="entry name" value="BINDING-PROTEIN-DEPENDENT TRANSPORT SYSTEMS INNER MEMBRANE COMPONENT"/>
    <property type="match status" value="1"/>
</dbReference>
<evidence type="ECO:0000313" key="7">
    <source>
        <dbReference type="Proteomes" id="UP000188604"/>
    </source>
</evidence>
<keyword evidence="4 5" id="KW-0472">Membrane</keyword>
<feature type="transmembrane region" description="Helical" evidence="5">
    <location>
        <begin position="60"/>
        <end position="79"/>
    </location>
</feature>
<keyword evidence="5" id="KW-0813">Transport</keyword>
<dbReference type="InterPro" id="IPR000515">
    <property type="entry name" value="MetI-like"/>
</dbReference>
<keyword evidence="3 5" id="KW-1133">Transmembrane helix</keyword>
<dbReference type="SUPFAM" id="SSF161098">
    <property type="entry name" value="MetI-like"/>
    <property type="match status" value="2"/>
</dbReference>
<evidence type="ECO:0000256" key="1">
    <source>
        <dbReference type="ARBA" id="ARBA00004651"/>
    </source>
</evidence>
<dbReference type="InterPro" id="IPR035906">
    <property type="entry name" value="MetI-like_sf"/>
</dbReference>
<evidence type="ECO:0000256" key="3">
    <source>
        <dbReference type="ARBA" id="ARBA00022989"/>
    </source>
</evidence>
<dbReference type="STRING" id="320497.A0U93_02915"/>
<dbReference type="Gene3D" id="1.10.3720.10">
    <property type="entry name" value="MetI-like"/>
    <property type="match status" value="2"/>
</dbReference>
<reference evidence="6 7" key="1">
    <citation type="submission" date="2016-03" db="EMBL/GenBank/DDBJ databases">
        <title>Acetic acid bacteria sequencing.</title>
        <authorList>
            <person name="Brandt J."/>
            <person name="Jakob F."/>
            <person name="Vogel R.F."/>
        </authorList>
    </citation>
    <scope>NUCLEOTIDE SEQUENCE [LARGE SCALE GENOMIC DNA]</scope>
    <source>
        <strain evidence="6 7">NBRC 101099</strain>
    </source>
</reference>
<dbReference type="OrthoDB" id="9806809at2"/>
<dbReference type="RefSeq" id="WP_077806031.1">
    <property type="nucleotide sequence ID" value="NZ_BJXS01000004.1"/>
</dbReference>